<organism evidence="4 5">
    <name type="scientific">Pseudomonas frederiksbergensis</name>
    <dbReference type="NCBI Taxonomy" id="104087"/>
    <lineage>
        <taxon>Bacteria</taxon>
        <taxon>Pseudomonadati</taxon>
        <taxon>Pseudomonadota</taxon>
        <taxon>Gammaproteobacteria</taxon>
        <taxon>Pseudomonadales</taxon>
        <taxon>Pseudomonadaceae</taxon>
        <taxon>Pseudomonas</taxon>
    </lineage>
</organism>
<dbReference type="InterPro" id="IPR036661">
    <property type="entry name" value="Luciferase-like_sf"/>
</dbReference>
<dbReference type="InterPro" id="IPR050766">
    <property type="entry name" value="Bact_Lucif_Oxidored"/>
</dbReference>
<dbReference type="GO" id="GO:0016705">
    <property type="term" value="F:oxidoreductase activity, acting on paired donors, with incorporation or reduction of molecular oxygen"/>
    <property type="evidence" value="ECO:0007669"/>
    <property type="project" value="InterPro"/>
</dbReference>
<dbReference type="Pfam" id="PF00296">
    <property type="entry name" value="Bac_luciferase"/>
    <property type="match status" value="1"/>
</dbReference>
<reference evidence="4 5" key="1">
    <citation type="submission" date="2017-09" db="EMBL/GenBank/DDBJ databases">
        <title>Complete Genome sequence of Lysobacter capsici KNU-15.</title>
        <authorList>
            <person name="Kim M.-C."/>
            <person name="Yi H."/>
            <person name="Lee D.-W."/>
            <person name="Shin J.-H."/>
        </authorList>
    </citation>
    <scope>NUCLEOTIDE SEQUENCE [LARGE SCALE GENOMIC DNA]</scope>
    <source>
        <strain evidence="4 5">KNU-15</strain>
    </source>
</reference>
<dbReference type="SUPFAM" id="SSF51679">
    <property type="entry name" value="Bacterial luciferase-like"/>
    <property type="match status" value="1"/>
</dbReference>
<dbReference type="AlphaFoldDB" id="A0AB33EDB9"/>
<evidence type="ECO:0000256" key="1">
    <source>
        <dbReference type="ARBA" id="ARBA00023002"/>
    </source>
</evidence>
<protein>
    <recommendedName>
        <fullName evidence="3">Luciferase-like domain-containing protein</fullName>
    </recommendedName>
</protein>
<keyword evidence="1" id="KW-0560">Oxidoreductase</keyword>
<sequence>MQFGMFHELSTPRPFSPQRQRSVYENAIEQSVVGEESGFDFTWCVEHHFLEEYSHSSCPDQFLMAVARATTKMRLGFGIATSVPAMHSAVRWAEKAAFLDVMSGGRVEFGTGRSSTWNELGGFGAVVDDTKKAWDEYVRAIPKMWTQERVSIDGQVVNMPERMVLPKPWQQPHPPMWVAVTAPGTEIDAAARGLGALILSHTDISRALPRLKAYRERIKTCEPVGAFVNNRIAVVNWLYCHPDGDYARARGEELLASFSYTAAQTVEISEGYPSGNYSNLGLLGSLRADPDAPSDKKKFANGLCFGSPEEITETLIGWQDAGVDQVVFLMQSRELIPQADLLESIRLFGREVIPRLAEHRAKAKGESV</sequence>
<dbReference type="Proteomes" id="UP000218385">
    <property type="component" value="Chromosome"/>
</dbReference>
<proteinExistence type="predicted"/>
<keyword evidence="2" id="KW-0503">Monooxygenase</keyword>
<dbReference type="PANTHER" id="PTHR30137">
    <property type="entry name" value="LUCIFERASE-LIKE MONOOXYGENASE"/>
    <property type="match status" value="1"/>
</dbReference>
<accession>A0AB33EDB9</accession>
<name>A0AB33EDB9_9PSED</name>
<dbReference type="PANTHER" id="PTHR30137:SF8">
    <property type="entry name" value="BLR5498 PROTEIN"/>
    <property type="match status" value="1"/>
</dbReference>
<evidence type="ECO:0000313" key="4">
    <source>
        <dbReference type="EMBL" id="ATE78245.1"/>
    </source>
</evidence>
<dbReference type="EMBL" id="CP023466">
    <property type="protein sequence ID" value="ATE78245.1"/>
    <property type="molecule type" value="Genomic_DNA"/>
</dbReference>
<dbReference type="GO" id="GO:0005829">
    <property type="term" value="C:cytosol"/>
    <property type="evidence" value="ECO:0007669"/>
    <property type="project" value="TreeGrafter"/>
</dbReference>
<feature type="domain" description="Luciferase-like" evidence="3">
    <location>
        <begin position="12"/>
        <end position="325"/>
    </location>
</feature>
<evidence type="ECO:0000259" key="3">
    <source>
        <dbReference type="Pfam" id="PF00296"/>
    </source>
</evidence>
<dbReference type="InterPro" id="IPR011251">
    <property type="entry name" value="Luciferase-like_dom"/>
</dbReference>
<evidence type="ECO:0000256" key="2">
    <source>
        <dbReference type="ARBA" id="ARBA00023033"/>
    </source>
</evidence>
<gene>
    <name evidence="4" type="ORF">CNN82_18100</name>
</gene>
<dbReference type="RefSeq" id="WP_096480531.1">
    <property type="nucleotide sequence ID" value="NZ_CP023466.1"/>
</dbReference>
<evidence type="ECO:0000313" key="5">
    <source>
        <dbReference type="Proteomes" id="UP000218385"/>
    </source>
</evidence>
<dbReference type="GO" id="GO:0004497">
    <property type="term" value="F:monooxygenase activity"/>
    <property type="evidence" value="ECO:0007669"/>
    <property type="project" value="UniProtKB-KW"/>
</dbReference>
<dbReference type="Gene3D" id="3.20.20.30">
    <property type="entry name" value="Luciferase-like domain"/>
    <property type="match status" value="1"/>
</dbReference>